<protein>
    <submittedName>
        <fullName evidence="1">Uncharacterized protein</fullName>
    </submittedName>
</protein>
<evidence type="ECO:0000313" key="1">
    <source>
        <dbReference type="EMBL" id="MDX3037267.1"/>
    </source>
</evidence>
<organism evidence="1 2">
    <name type="scientific">Streptomyces caniscabiei</name>
    <dbReference type="NCBI Taxonomy" id="2746961"/>
    <lineage>
        <taxon>Bacteria</taxon>
        <taxon>Bacillati</taxon>
        <taxon>Actinomycetota</taxon>
        <taxon>Actinomycetes</taxon>
        <taxon>Kitasatosporales</taxon>
        <taxon>Streptomycetaceae</taxon>
        <taxon>Streptomyces</taxon>
    </lineage>
</organism>
<dbReference type="Proteomes" id="UP001282474">
    <property type="component" value="Unassembled WGS sequence"/>
</dbReference>
<accession>A0ABU4MJH3</accession>
<comment type="caution">
    <text evidence="1">The sequence shown here is derived from an EMBL/GenBank/DDBJ whole genome shotgun (WGS) entry which is preliminary data.</text>
</comment>
<keyword evidence="2" id="KW-1185">Reference proteome</keyword>
<sequence length="103" mass="11203">MPDLTQPDHVAVALQVLIDTPSYAAQMLITTARLLEMDASVPLDGPSLERAIDIAADTILRPLPDVVAQDSMSRMYRALPDRPAPVTRGEYALLLRHAAKELG</sequence>
<name>A0ABU4MJH3_9ACTN</name>
<dbReference type="RefSeq" id="WP_193383385.1">
    <property type="nucleotide sequence ID" value="NZ_JABXWI010000001.1"/>
</dbReference>
<gene>
    <name evidence="1" type="ORF">PV383_08805</name>
</gene>
<proteinExistence type="predicted"/>
<reference evidence="1 2" key="1">
    <citation type="journal article" date="2023" name="Microb. Genom.">
        <title>Mesoterricola silvestris gen. nov., sp. nov., Mesoterricola sediminis sp. nov., Geothrix oryzae sp. nov., Geothrix edaphica sp. nov., Geothrix rubra sp. nov., and Geothrix limicola sp. nov., six novel members of Acidobacteriota isolated from soils.</title>
        <authorList>
            <person name="Weisberg A.J."/>
            <person name="Pearce E."/>
            <person name="Kramer C.G."/>
            <person name="Chang J.H."/>
            <person name="Clarke C.R."/>
        </authorList>
    </citation>
    <scope>NUCLEOTIDE SEQUENCE [LARGE SCALE GENOMIC DNA]</scope>
    <source>
        <strain evidence="1 2">NE20-4-1</strain>
    </source>
</reference>
<evidence type="ECO:0000313" key="2">
    <source>
        <dbReference type="Proteomes" id="UP001282474"/>
    </source>
</evidence>
<dbReference type="EMBL" id="JARAWJ010000005">
    <property type="protein sequence ID" value="MDX3037267.1"/>
    <property type="molecule type" value="Genomic_DNA"/>
</dbReference>